<keyword evidence="1 8" id="KW-0723">Serine/threonine-protein kinase</keyword>
<dbReference type="PROSITE" id="PS00108">
    <property type="entry name" value="PROTEIN_KINASE_ST"/>
    <property type="match status" value="1"/>
</dbReference>
<dbReference type="OMA" id="MRHNSDG"/>
<dbReference type="FunFam" id="1.10.510.10:FF:000571">
    <property type="entry name" value="Maternal embryonic leucine zipper kinase"/>
    <property type="match status" value="1"/>
</dbReference>
<evidence type="ECO:0000256" key="3">
    <source>
        <dbReference type="ARBA" id="ARBA00022741"/>
    </source>
</evidence>
<evidence type="ECO:0000256" key="2">
    <source>
        <dbReference type="ARBA" id="ARBA00022679"/>
    </source>
</evidence>
<dbReference type="InterPro" id="IPR011992">
    <property type="entry name" value="EF-hand-dom_pair"/>
</dbReference>
<accession>A0A5J4YYT1</accession>
<dbReference type="SUPFAM" id="SSF56112">
    <property type="entry name" value="Protein kinase-like (PK-like)"/>
    <property type="match status" value="1"/>
</dbReference>
<dbReference type="InterPro" id="IPR018247">
    <property type="entry name" value="EF_Hand_1_Ca_BS"/>
</dbReference>
<keyword evidence="6 7" id="KW-0067">ATP-binding</keyword>
<evidence type="ECO:0000313" key="12">
    <source>
        <dbReference type="Proteomes" id="UP000324585"/>
    </source>
</evidence>
<dbReference type="InterPro" id="IPR002048">
    <property type="entry name" value="EF_hand_dom"/>
</dbReference>
<evidence type="ECO:0000256" key="8">
    <source>
        <dbReference type="RuleBase" id="RU000304"/>
    </source>
</evidence>
<evidence type="ECO:0000256" key="1">
    <source>
        <dbReference type="ARBA" id="ARBA00022527"/>
    </source>
</evidence>
<evidence type="ECO:0000313" key="11">
    <source>
        <dbReference type="EMBL" id="KAA8496466.1"/>
    </source>
</evidence>
<evidence type="ECO:0000259" key="9">
    <source>
        <dbReference type="PROSITE" id="PS50011"/>
    </source>
</evidence>
<feature type="binding site" evidence="7">
    <location>
        <position position="50"/>
    </location>
    <ligand>
        <name>ATP</name>
        <dbReference type="ChEBI" id="CHEBI:30616"/>
    </ligand>
</feature>
<feature type="domain" description="EF-hand" evidence="10">
    <location>
        <begin position="322"/>
        <end position="357"/>
    </location>
</feature>
<dbReference type="InterPro" id="IPR000719">
    <property type="entry name" value="Prot_kinase_dom"/>
</dbReference>
<feature type="domain" description="EF-hand" evidence="10">
    <location>
        <begin position="429"/>
        <end position="464"/>
    </location>
</feature>
<dbReference type="GO" id="GO:0004674">
    <property type="term" value="F:protein serine/threonine kinase activity"/>
    <property type="evidence" value="ECO:0007669"/>
    <property type="project" value="UniProtKB-KW"/>
</dbReference>
<evidence type="ECO:0000256" key="5">
    <source>
        <dbReference type="ARBA" id="ARBA00022837"/>
    </source>
</evidence>
<name>A0A5J4YYT1_PORPP</name>
<dbReference type="FunFam" id="1.10.238.10:FF:000001">
    <property type="entry name" value="Calmodulin 1"/>
    <property type="match status" value="1"/>
</dbReference>
<dbReference type="InterPro" id="IPR017441">
    <property type="entry name" value="Protein_kinase_ATP_BS"/>
</dbReference>
<dbReference type="PROSITE" id="PS50011">
    <property type="entry name" value="PROTEIN_KINASE_DOM"/>
    <property type="match status" value="1"/>
</dbReference>
<dbReference type="Gene3D" id="1.10.238.10">
    <property type="entry name" value="EF-hand"/>
    <property type="match status" value="1"/>
</dbReference>
<proteinExistence type="inferred from homology"/>
<dbReference type="PROSITE" id="PS00107">
    <property type="entry name" value="PROTEIN_KINASE_ATP"/>
    <property type="match status" value="1"/>
</dbReference>
<gene>
    <name evidence="11" type="ORF">FVE85_0195</name>
</gene>
<keyword evidence="12" id="KW-1185">Reference proteome</keyword>
<dbReference type="Pfam" id="PF13499">
    <property type="entry name" value="EF-hand_7"/>
    <property type="match status" value="2"/>
</dbReference>
<dbReference type="EMBL" id="VRMN01000002">
    <property type="protein sequence ID" value="KAA8496466.1"/>
    <property type="molecule type" value="Genomic_DNA"/>
</dbReference>
<evidence type="ECO:0000259" key="10">
    <source>
        <dbReference type="PROSITE" id="PS50222"/>
    </source>
</evidence>
<keyword evidence="4 11" id="KW-0418">Kinase</keyword>
<feature type="domain" description="EF-hand" evidence="10">
    <location>
        <begin position="394"/>
        <end position="428"/>
    </location>
</feature>
<keyword evidence="3 7" id="KW-0547">Nucleotide-binding</keyword>
<dbReference type="InterPro" id="IPR050205">
    <property type="entry name" value="CDPK_Ser/Thr_kinases"/>
</dbReference>
<dbReference type="Proteomes" id="UP000324585">
    <property type="component" value="Unassembled WGS sequence"/>
</dbReference>
<dbReference type="SMART" id="SM00054">
    <property type="entry name" value="EFh"/>
    <property type="match status" value="4"/>
</dbReference>
<evidence type="ECO:0000256" key="4">
    <source>
        <dbReference type="ARBA" id="ARBA00022777"/>
    </source>
</evidence>
<dbReference type="PROSITE" id="PS50222">
    <property type="entry name" value="EF_HAND_2"/>
    <property type="match status" value="4"/>
</dbReference>
<sequence length="485" mass="54726">MGKQVFDKSRLDGDNVFEKYEPSAKLGQGSFGTVLLVKQRSNPSVQLACKTLSKAKMTNETHLEDVRTEVEVMRRLQDNENVVRLFEVYEDQDSVHLVMELCSGGELFDRIIEKGHYSEADASELIRIMLKVVAACHAKGVVHRDLKPENFLLDGPDEHAKLKATDFGLSALATPGVLLKDQVGTPVYVAPEVLRGHYNHKSDMWSLGVILYILLCGRPPFYGRTANDELRMTLIGKYDMTKDPWPTISDSAKEVVRLLMRMDYNERPEAAELLTHPWVKKYGVASTQPLVASVRESMKKFATMSKLKKRALQFMASNLTEDEVKKMRHLFEKIDTDHSGNISVGEFETAMRATGNQFSDEDIVNMVKAYDVDESGEIDYSEFVTAMTNINKLRTADNMVKAFKKFDTDNDGTITVTEVMKALEDIPSVDEEYAKRMIAEADTNGDGKLDLEEFMAMMVENDEDLSHAVEKGRGRLNTADLQQYM</sequence>
<organism evidence="11 12">
    <name type="scientific">Porphyridium purpureum</name>
    <name type="common">Red alga</name>
    <name type="synonym">Porphyridium cruentum</name>
    <dbReference type="NCBI Taxonomy" id="35688"/>
    <lineage>
        <taxon>Eukaryota</taxon>
        <taxon>Rhodophyta</taxon>
        <taxon>Bangiophyceae</taxon>
        <taxon>Porphyridiales</taxon>
        <taxon>Porphyridiaceae</taxon>
        <taxon>Porphyridium</taxon>
    </lineage>
</organism>
<dbReference type="SUPFAM" id="SSF47473">
    <property type="entry name" value="EF-hand"/>
    <property type="match status" value="1"/>
</dbReference>
<dbReference type="CDD" id="cd05117">
    <property type="entry name" value="STKc_CAMK"/>
    <property type="match status" value="1"/>
</dbReference>
<dbReference type="InterPro" id="IPR011009">
    <property type="entry name" value="Kinase-like_dom_sf"/>
</dbReference>
<keyword evidence="5" id="KW-0106">Calcium</keyword>
<dbReference type="PANTHER" id="PTHR24349">
    <property type="entry name" value="SERINE/THREONINE-PROTEIN KINASE"/>
    <property type="match status" value="1"/>
</dbReference>
<dbReference type="InterPro" id="IPR008271">
    <property type="entry name" value="Ser/Thr_kinase_AS"/>
</dbReference>
<dbReference type="SMART" id="SM00220">
    <property type="entry name" value="S_TKc"/>
    <property type="match status" value="1"/>
</dbReference>
<comment type="caution">
    <text evidence="11">The sequence shown here is derived from an EMBL/GenBank/DDBJ whole genome shotgun (WGS) entry which is preliminary data.</text>
</comment>
<evidence type="ECO:0000256" key="6">
    <source>
        <dbReference type="ARBA" id="ARBA00022840"/>
    </source>
</evidence>
<dbReference type="GO" id="GO:0005509">
    <property type="term" value="F:calcium ion binding"/>
    <property type="evidence" value="ECO:0007669"/>
    <property type="project" value="InterPro"/>
</dbReference>
<feature type="domain" description="Protein kinase" evidence="9">
    <location>
        <begin position="20"/>
        <end position="279"/>
    </location>
</feature>
<reference evidence="12" key="1">
    <citation type="journal article" date="2019" name="Nat. Commun.">
        <title>Expansion of phycobilisome linker gene families in mesophilic red algae.</title>
        <authorList>
            <person name="Lee J."/>
            <person name="Kim D."/>
            <person name="Bhattacharya D."/>
            <person name="Yoon H.S."/>
        </authorList>
    </citation>
    <scope>NUCLEOTIDE SEQUENCE [LARGE SCALE GENOMIC DNA]</scope>
    <source>
        <strain evidence="12">CCMP 1328</strain>
    </source>
</reference>
<dbReference type="OrthoDB" id="2813at2759"/>
<dbReference type="AlphaFoldDB" id="A0A5J4YYT1"/>
<evidence type="ECO:0000256" key="7">
    <source>
        <dbReference type="PROSITE-ProRule" id="PRU10141"/>
    </source>
</evidence>
<feature type="domain" description="EF-hand" evidence="10">
    <location>
        <begin position="358"/>
        <end position="393"/>
    </location>
</feature>
<comment type="similarity">
    <text evidence="8">Belongs to the protein kinase superfamily.</text>
</comment>
<protein>
    <submittedName>
        <fullName evidence="11">Calcium-dependent protein kinase SK5</fullName>
    </submittedName>
</protein>
<dbReference type="GO" id="GO:0005524">
    <property type="term" value="F:ATP binding"/>
    <property type="evidence" value="ECO:0007669"/>
    <property type="project" value="UniProtKB-UniRule"/>
</dbReference>
<dbReference type="Pfam" id="PF00069">
    <property type="entry name" value="Pkinase"/>
    <property type="match status" value="1"/>
</dbReference>
<dbReference type="Gene3D" id="3.30.200.20">
    <property type="entry name" value="Phosphorylase Kinase, domain 1"/>
    <property type="match status" value="1"/>
</dbReference>
<dbReference type="Gene3D" id="1.10.510.10">
    <property type="entry name" value="Transferase(Phosphotransferase) domain 1"/>
    <property type="match status" value="1"/>
</dbReference>
<dbReference type="FunFam" id="3.30.200.20:FF:000042">
    <property type="entry name" value="Aurora kinase A"/>
    <property type="match status" value="1"/>
</dbReference>
<keyword evidence="2" id="KW-0808">Transferase</keyword>
<dbReference type="PROSITE" id="PS00018">
    <property type="entry name" value="EF_HAND_1"/>
    <property type="match status" value="3"/>
</dbReference>